<reference evidence="5 7" key="2">
    <citation type="journal article" date="2010" name="BMC Genomics">
        <title>Salmo salar and Esox lucius full-length cDNA sequences reveal changes in evolutionary pressures on a post-tetraploidization genome.</title>
        <authorList>
            <person name="Leong J.S."/>
            <person name="Jantzen S.G."/>
            <person name="von Schalburg K.R."/>
            <person name="Cooper G.A."/>
            <person name="Messmer A.M."/>
            <person name="Liao N.Y."/>
            <person name="Munro S."/>
            <person name="Moore R."/>
            <person name="Holt R.A."/>
            <person name="Jones S.J."/>
            <person name="Davidson W.S."/>
            <person name="Koop B.F."/>
        </authorList>
    </citation>
    <scope>NUCLEOTIDE SEQUENCE</scope>
    <source>
        <tissue evidence="5">Head kidney</tissue>
    </source>
</reference>
<gene>
    <name evidence="5" type="primary">ATP7A</name>
    <name evidence="7" type="synonym">atp7a</name>
</gene>
<dbReference type="InterPro" id="IPR017969">
    <property type="entry name" value="Heavy-metal-associated_CS"/>
</dbReference>
<keyword evidence="1" id="KW-0479">Metal-binding</keyword>
<evidence type="ECO:0000259" key="4">
    <source>
        <dbReference type="PROSITE" id="PS50846"/>
    </source>
</evidence>
<keyword evidence="3" id="KW-0186">Copper</keyword>
<dbReference type="PROSITE" id="PS50846">
    <property type="entry name" value="HMA_2"/>
    <property type="match status" value="1"/>
</dbReference>
<dbReference type="SUPFAM" id="SSF55008">
    <property type="entry name" value="HMA, heavy metal-associated domain"/>
    <property type="match status" value="2"/>
</dbReference>
<sequence>MTLKVKLSSVCLGVEGMTCASCVQSIEQRIGGLPGVVHIKVSLELKNASIIFDHSHHTPESLAEAVEDMGFDSILSDTTTASVVLTETQLVPIPALLTPEAQQEALTRLAQLQAVLEVQENKDQRGVSVTFIPSLISVVQLGEVVSSMAPLLEVPTSNSPTEETLVPAPATVSAPATSSQPQLVKMRIEGMVCLSCTTTIEGKIGKLKGVEKIKGYFVIA</sequence>
<dbReference type="CDD" id="cd00371">
    <property type="entry name" value="HMA"/>
    <property type="match status" value="2"/>
</dbReference>
<evidence type="ECO:0000256" key="2">
    <source>
        <dbReference type="ARBA" id="ARBA00022796"/>
    </source>
</evidence>
<organism evidence="5">
    <name type="scientific">Salmo salar</name>
    <name type="common">Atlantic salmon</name>
    <dbReference type="NCBI Taxonomy" id="8030"/>
    <lineage>
        <taxon>Eukaryota</taxon>
        <taxon>Metazoa</taxon>
        <taxon>Chordata</taxon>
        <taxon>Craniata</taxon>
        <taxon>Vertebrata</taxon>
        <taxon>Euteleostomi</taxon>
        <taxon>Actinopterygii</taxon>
        <taxon>Neopterygii</taxon>
        <taxon>Teleostei</taxon>
        <taxon>Protacanthopterygii</taxon>
        <taxon>Salmoniformes</taxon>
        <taxon>Salmonidae</taxon>
        <taxon>Salmoninae</taxon>
        <taxon>Salmo</taxon>
    </lineage>
</organism>
<dbReference type="EMBL" id="BT049930">
    <property type="protein sequence ID" value="ACI69731.1"/>
    <property type="molecule type" value="mRNA"/>
</dbReference>
<dbReference type="PRINTS" id="PR00942">
    <property type="entry name" value="CUATPASEI"/>
</dbReference>
<dbReference type="RefSeq" id="NP_001134984.1">
    <property type="nucleotide sequence ID" value="NM_001141512.1"/>
</dbReference>
<feature type="domain" description="HMA" evidence="4">
    <location>
        <begin position="8"/>
        <end position="74"/>
    </location>
</feature>
<dbReference type="InterPro" id="IPR006122">
    <property type="entry name" value="HMA_Cu_ion-bd"/>
</dbReference>
<evidence type="ECO:0000313" key="7">
    <source>
        <dbReference type="RefSeq" id="NP_001134984.1"/>
    </source>
</evidence>
<dbReference type="PROSITE" id="PS01047">
    <property type="entry name" value="HMA_1"/>
    <property type="match status" value="1"/>
</dbReference>
<dbReference type="InterPro" id="IPR036163">
    <property type="entry name" value="HMA_dom_sf"/>
</dbReference>
<protein>
    <submittedName>
        <fullName evidence="5 7">Copper-transporting ATPase 1</fullName>
        <ecNumber evidence="7">3.6.3.4</ecNumber>
    </submittedName>
</protein>
<dbReference type="Proteomes" id="UP001652741">
    <property type="component" value="Chromosome ssa05"/>
</dbReference>
<dbReference type="EC" id="3.6.3.4" evidence="7"/>
<name>B5XFW1_SALSA</name>
<evidence type="ECO:0000256" key="1">
    <source>
        <dbReference type="ARBA" id="ARBA00022723"/>
    </source>
</evidence>
<reference evidence="7" key="4">
    <citation type="submission" date="2025-04" db="UniProtKB">
        <authorList>
            <consortium name="RefSeq"/>
        </authorList>
    </citation>
    <scope>IDENTIFICATION</scope>
</reference>
<proteinExistence type="evidence at transcript level"/>
<reference evidence="5" key="1">
    <citation type="submission" date="2008-10" db="EMBL/GenBank/DDBJ databases">
        <authorList>
            <consortium name="cGRASP (B.F. Koop &amp; W.S. Davidson)"/>
            <person name="Leong J."/>
            <person name="von Schalburg K."/>
            <person name="Cooper G."/>
            <person name="Moore R."/>
            <person name="Holt R."/>
            <person name="Davidson W.S."/>
            <person name="Koop B.F."/>
        </authorList>
    </citation>
    <scope>NUCLEOTIDE SEQUENCE</scope>
    <source>
        <tissue evidence="5">Head kidney</tissue>
    </source>
</reference>
<dbReference type="PANTHER" id="PTHR46594">
    <property type="entry name" value="P-TYPE CATION-TRANSPORTING ATPASE"/>
    <property type="match status" value="1"/>
</dbReference>
<dbReference type="GO" id="GO:0005507">
    <property type="term" value="F:copper ion binding"/>
    <property type="evidence" value="ECO:0007669"/>
    <property type="project" value="InterPro"/>
</dbReference>
<evidence type="ECO:0000313" key="6">
    <source>
        <dbReference type="Proteomes" id="UP001652741"/>
    </source>
</evidence>
<dbReference type="KEGG" id="sasa:100196483"/>
<dbReference type="AlphaFoldDB" id="B5XFW1"/>
<dbReference type="OrthoDB" id="432719at2759"/>
<keyword evidence="2" id="KW-0187">Copper transport</keyword>
<evidence type="ECO:0000256" key="3">
    <source>
        <dbReference type="ARBA" id="ARBA00023008"/>
    </source>
</evidence>
<accession>B5XFW1</accession>
<dbReference type="PANTHER" id="PTHR46594:SF4">
    <property type="entry name" value="P-TYPE CATION-TRANSPORTING ATPASE"/>
    <property type="match status" value="1"/>
</dbReference>
<dbReference type="Gene3D" id="3.30.70.100">
    <property type="match status" value="2"/>
</dbReference>
<keyword evidence="2" id="KW-0406">Ion transport</keyword>
<dbReference type="Pfam" id="PF00403">
    <property type="entry name" value="HMA"/>
    <property type="match status" value="1"/>
</dbReference>
<keyword evidence="6" id="KW-1185">Reference proteome</keyword>
<dbReference type="NCBIfam" id="TIGR00003">
    <property type="entry name" value="copper ion binding protein"/>
    <property type="match status" value="1"/>
</dbReference>
<dbReference type="GeneID" id="100196483"/>
<reference evidence="5" key="3">
    <citation type="submission" date="2010-08" db="EMBL/GenBank/DDBJ databases">
        <authorList>
            <consortium name="cGRASP (B.F. Koop &amp; W.S. Davidson)"/>
        </authorList>
    </citation>
    <scope>NUCLEOTIDE SEQUENCE</scope>
    <source>
        <tissue evidence="5">Head kidney</tissue>
    </source>
</reference>
<dbReference type="GO" id="GO:0006825">
    <property type="term" value="P:copper ion transport"/>
    <property type="evidence" value="ECO:0007669"/>
    <property type="project" value="UniProtKB-KW"/>
</dbReference>
<dbReference type="FunFam" id="3.30.70.100:FF:000001">
    <property type="entry name" value="ATPase copper transporting beta"/>
    <property type="match status" value="1"/>
</dbReference>
<dbReference type="InterPro" id="IPR006121">
    <property type="entry name" value="HMA_dom"/>
</dbReference>
<evidence type="ECO:0000313" key="5">
    <source>
        <dbReference type="EMBL" id="ACI69731.1"/>
    </source>
</evidence>
<keyword evidence="2" id="KW-0813">Transport</keyword>